<dbReference type="eggNOG" id="ENOG502TIQC">
    <property type="taxonomic scope" value="Eukaryota"/>
</dbReference>
<dbReference type="OrthoDB" id="5877806at2759"/>
<dbReference type="Proteomes" id="UP000008281">
    <property type="component" value="Unassembled WGS sequence"/>
</dbReference>
<reference evidence="2" key="1">
    <citation type="submission" date="2007-07" db="EMBL/GenBank/DDBJ databases">
        <title>PCAP assembly of the Caenorhabditis remanei genome.</title>
        <authorList>
            <consortium name="The Caenorhabditis remanei Sequencing Consortium"/>
            <person name="Wilson R.K."/>
        </authorList>
    </citation>
    <scope>NUCLEOTIDE SEQUENCE [LARGE SCALE GENOMIC DNA]</scope>
    <source>
        <strain evidence="2">PB4641</strain>
    </source>
</reference>
<feature type="compositionally biased region" description="Polar residues" evidence="1">
    <location>
        <begin position="26"/>
        <end position="37"/>
    </location>
</feature>
<keyword evidence="3" id="KW-1185">Reference proteome</keyword>
<gene>
    <name evidence="2" type="ORF">CRE_20311</name>
</gene>
<name>E3MCP5_CAERE</name>
<evidence type="ECO:0000313" key="3">
    <source>
        <dbReference type="Proteomes" id="UP000008281"/>
    </source>
</evidence>
<dbReference type="AlphaFoldDB" id="E3MCP5"/>
<dbReference type="FunCoup" id="E3MCP5">
    <property type="interactions" value="1108"/>
</dbReference>
<protein>
    <submittedName>
        <fullName evidence="2">Uncharacterized protein</fullName>
    </submittedName>
</protein>
<evidence type="ECO:0000256" key="1">
    <source>
        <dbReference type="SAM" id="MobiDB-lite"/>
    </source>
</evidence>
<dbReference type="InParanoid" id="E3MCP5"/>
<dbReference type="HOGENOM" id="CLU_783556_0_0_1"/>
<accession>E3MCP5</accession>
<evidence type="ECO:0000313" key="2">
    <source>
        <dbReference type="EMBL" id="EFO98499.1"/>
    </source>
</evidence>
<feature type="region of interest" description="Disordered" evidence="1">
    <location>
        <begin position="1"/>
        <end position="43"/>
    </location>
</feature>
<dbReference type="EMBL" id="DS268435">
    <property type="protein sequence ID" value="EFO98499.1"/>
    <property type="molecule type" value="Genomic_DNA"/>
</dbReference>
<sequence>MSNRRSSNQKGGDFQPLETDSGVPQDLNNVSTTSTEPANRCTRYAPPSLFVTKPGGPFHLHVQKFIEGSRHMVKKLRISLQELAVAKREGHHTASTATTETSPGEILTAQFSGQSLEDFQSVDDEEARKEFELEVKKALSQSSSVRDDYERLLKERIQEMRRILYLYHTDFDTSNLKVEDAERHWSTEKLTKDEQKSRFTKWDATMAEVLAELTETEWLSLKRGGFTGVSGNEFDYCLIQSKLIELEMEKKLTGNRENRCVDNYSLIEILERKDNDVGRFFPKNYTLPKGKLYCRLLLNIANLITFNDVNKSWCCAKMDQNELENAVFKGVPFNSDGLPFKFPPKTVSLQPLNL</sequence>
<feature type="compositionally biased region" description="Polar residues" evidence="1">
    <location>
        <begin position="1"/>
        <end position="10"/>
    </location>
</feature>
<proteinExistence type="predicted"/>
<organism evidence="3">
    <name type="scientific">Caenorhabditis remanei</name>
    <name type="common">Caenorhabditis vulgaris</name>
    <dbReference type="NCBI Taxonomy" id="31234"/>
    <lineage>
        <taxon>Eukaryota</taxon>
        <taxon>Metazoa</taxon>
        <taxon>Ecdysozoa</taxon>
        <taxon>Nematoda</taxon>
        <taxon>Chromadorea</taxon>
        <taxon>Rhabditida</taxon>
        <taxon>Rhabditina</taxon>
        <taxon>Rhabditomorpha</taxon>
        <taxon>Rhabditoidea</taxon>
        <taxon>Rhabditidae</taxon>
        <taxon>Peloderinae</taxon>
        <taxon>Caenorhabditis</taxon>
    </lineage>
</organism>